<feature type="compositionally biased region" description="Pro residues" evidence="1">
    <location>
        <begin position="788"/>
        <end position="806"/>
    </location>
</feature>
<evidence type="ECO:0000256" key="1">
    <source>
        <dbReference type="SAM" id="MobiDB-lite"/>
    </source>
</evidence>
<evidence type="ECO:0000256" key="2">
    <source>
        <dbReference type="SAM" id="SignalP"/>
    </source>
</evidence>
<accession>A0A0G1KRM6</accession>
<protein>
    <submittedName>
        <fullName evidence="3">Uncharacterized protein</fullName>
    </submittedName>
</protein>
<name>A0A0G1KRM6_9BACT</name>
<keyword evidence="2" id="KW-0732">Signal</keyword>
<reference evidence="3 4" key="1">
    <citation type="journal article" date="2015" name="Nature">
        <title>rRNA introns, odd ribosomes, and small enigmatic genomes across a large radiation of phyla.</title>
        <authorList>
            <person name="Brown C.T."/>
            <person name="Hug L.A."/>
            <person name="Thomas B.C."/>
            <person name="Sharon I."/>
            <person name="Castelle C.J."/>
            <person name="Singh A."/>
            <person name="Wilkins M.J."/>
            <person name="Williams K.H."/>
            <person name="Banfield J.F."/>
        </authorList>
    </citation>
    <scope>NUCLEOTIDE SEQUENCE [LARGE SCALE GENOMIC DNA]</scope>
</reference>
<feature type="region of interest" description="Disordered" evidence="1">
    <location>
        <begin position="778"/>
        <end position="806"/>
    </location>
</feature>
<proteinExistence type="predicted"/>
<comment type="caution">
    <text evidence="3">The sequence shown here is derived from an EMBL/GenBank/DDBJ whole genome shotgun (WGS) entry which is preliminary data.</text>
</comment>
<feature type="chain" id="PRO_5002538273" evidence="2">
    <location>
        <begin position="25"/>
        <end position="806"/>
    </location>
</feature>
<gene>
    <name evidence="3" type="ORF">UW84_C0016G0004</name>
</gene>
<sequence>MKKFVLIVLSLLILDLFLTKSSLAATPTPSPSVNPVILPGPNPAPPIGIPCGNTMCLEGEVCMQYPGDVDQHCVPEPLEENPTVPNECGNTGIFPPNSTCWNKFKNTQTDIKLYDKTCIYEPVVQYSSTRRLYGSDDEQPYAMCGIGECGLNCPVSPPGGGDSDCTVAMLAYTDVRDAELGSYGPSTDAEATYSADFIAQNYLYNSLFGRPMDLSDSYDPQNTAGNDGRPTREAYRTYWRLLPASHQANLRSFVLNMAHDDLILDIKFNFTDTNGLKKETTFKKLYDALRTQVILFWHFPFIRVGCLTSYPVCPEYAQATRELKPVFQDLLDTALKLNLPLANAVIQIYNIAIAAFGGDLDGPYAAFVPLDFSSTRGYIVKRKDQLEEELYAKYDRWLRDTFNQSRYGTDKPQLTNISRESLPYVGAIYQGLLSPKFGMFPALQPQWIIDKYATPSGISDYKLGNKPEDFPEVKIAKRNFLEALQEEVKALLSNPLGWLSSKIKSFFTDEDQLKGYTKTDVDNKNDVIRQAYVNMKGCPLPVSYHLLSPKTAAKSPDDHHQVISIPGNQLAWAYTPESRPLWKYECRTINNKQVCQDWYDPCPPGDEHYELGNLCYTRKWTVSGTKHGKALTVLNNPKQTDIKETVAGNDKFSFFKMILPDGASKITDASIDAPIAKNFVSDAGAATGPNGSSVMLNPAEPINRINNLAQDSMHLLQNCWVVPEGLQNSPRCDLSLSPEASTSACTGEAFEKLTGDKTPPSPAGENFFNSFINPKLTPEVPVGLSPSLPSPPPKNSKPRPAEPLQP</sequence>
<dbReference type="AlphaFoldDB" id="A0A0G1KRM6"/>
<dbReference type="Proteomes" id="UP000034797">
    <property type="component" value="Unassembled WGS sequence"/>
</dbReference>
<evidence type="ECO:0000313" key="4">
    <source>
        <dbReference type="Proteomes" id="UP000034797"/>
    </source>
</evidence>
<feature type="signal peptide" evidence="2">
    <location>
        <begin position="1"/>
        <end position="24"/>
    </location>
</feature>
<organism evidence="3 4">
    <name type="scientific">Candidatus Collierbacteria bacterium GW2011_GWA2_44_99</name>
    <dbReference type="NCBI Taxonomy" id="1618380"/>
    <lineage>
        <taxon>Bacteria</taxon>
        <taxon>Candidatus Collieribacteriota</taxon>
    </lineage>
</organism>
<dbReference type="EMBL" id="LCJW01000016">
    <property type="protein sequence ID" value="KKT86120.1"/>
    <property type="molecule type" value="Genomic_DNA"/>
</dbReference>
<feature type="compositionally biased region" description="Low complexity" evidence="1">
    <location>
        <begin position="778"/>
        <end position="787"/>
    </location>
</feature>
<evidence type="ECO:0000313" key="3">
    <source>
        <dbReference type="EMBL" id="KKT86120.1"/>
    </source>
</evidence>